<dbReference type="OrthoDB" id="7854060at2"/>
<dbReference type="PROSITE" id="PS51007">
    <property type="entry name" value="CYTC"/>
    <property type="match status" value="1"/>
</dbReference>
<evidence type="ECO:0000256" key="1">
    <source>
        <dbReference type="ARBA" id="ARBA00022617"/>
    </source>
</evidence>
<proteinExistence type="predicted"/>
<keyword evidence="3 4" id="KW-0408">Iron</keyword>
<reference evidence="6 7" key="1">
    <citation type="submission" date="2018-09" db="EMBL/GenBank/DDBJ databases">
        <title>Profundibacter amoris BAR1 gen. nov., sp. nov., a new member of the Roseobacter clade isolated at Lokis Castle Vent Field on the Arctic Mid-Oceanic Ridge.</title>
        <authorList>
            <person name="Le Moine Bauer S."/>
            <person name="Sjoeberg A.G."/>
            <person name="L'Haridon S."/>
            <person name="Stokke R."/>
            <person name="Roalkvam I."/>
            <person name="Steen I.H."/>
            <person name="Dahle H."/>
        </authorList>
    </citation>
    <scope>NUCLEOTIDE SEQUENCE [LARGE SCALE GENOMIC DNA]</scope>
    <source>
        <strain evidence="6 7">BAR1</strain>
    </source>
</reference>
<organism evidence="6 7">
    <name type="scientific">Profundibacter amoris</name>
    <dbReference type="NCBI Taxonomy" id="2171755"/>
    <lineage>
        <taxon>Bacteria</taxon>
        <taxon>Pseudomonadati</taxon>
        <taxon>Pseudomonadota</taxon>
        <taxon>Alphaproteobacteria</taxon>
        <taxon>Rhodobacterales</taxon>
        <taxon>Paracoccaceae</taxon>
        <taxon>Profundibacter</taxon>
    </lineage>
</organism>
<dbReference type="EMBL" id="CP032125">
    <property type="protein sequence ID" value="AXX97461.1"/>
    <property type="molecule type" value="Genomic_DNA"/>
</dbReference>
<dbReference type="GO" id="GO:0020037">
    <property type="term" value="F:heme binding"/>
    <property type="evidence" value="ECO:0007669"/>
    <property type="project" value="InterPro"/>
</dbReference>
<dbReference type="GO" id="GO:0009055">
    <property type="term" value="F:electron transfer activity"/>
    <property type="evidence" value="ECO:0007669"/>
    <property type="project" value="InterPro"/>
</dbReference>
<dbReference type="Gene3D" id="1.10.760.10">
    <property type="entry name" value="Cytochrome c-like domain"/>
    <property type="match status" value="1"/>
</dbReference>
<evidence type="ECO:0000256" key="2">
    <source>
        <dbReference type="ARBA" id="ARBA00022723"/>
    </source>
</evidence>
<dbReference type="AlphaFoldDB" id="A0A347UF33"/>
<keyword evidence="2 4" id="KW-0479">Metal-binding</keyword>
<keyword evidence="7" id="KW-1185">Reference proteome</keyword>
<dbReference type="InterPro" id="IPR050597">
    <property type="entry name" value="Cytochrome_c_Oxidase_Subunit"/>
</dbReference>
<dbReference type="KEGG" id="pamo:BAR1_05630"/>
<dbReference type="InterPro" id="IPR036909">
    <property type="entry name" value="Cyt_c-like_dom_sf"/>
</dbReference>
<dbReference type="Proteomes" id="UP000261704">
    <property type="component" value="Chromosome"/>
</dbReference>
<keyword evidence="1 4" id="KW-0349">Heme</keyword>
<dbReference type="InterPro" id="IPR009056">
    <property type="entry name" value="Cyt_c-like_dom"/>
</dbReference>
<evidence type="ECO:0000313" key="7">
    <source>
        <dbReference type="Proteomes" id="UP000261704"/>
    </source>
</evidence>
<sequence length="147" mass="15400">MNNNMRLGIAVLALAGFGALIYSNYKSPEQMAAPATGDAPAGRAIVQVTVPELTGQAAIGKLAFNAKCATCHGDNAVGQVGVAPPLVHQIYRPGHHGDMAFLMAARNGVRSHHWKFGNMPPVDGITDAEVKSIVAYVRALQQANGIN</sequence>
<evidence type="ECO:0000259" key="5">
    <source>
        <dbReference type="PROSITE" id="PS51007"/>
    </source>
</evidence>
<evidence type="ECO:0000256" key="4">
    <source>
        <dbReference type="PROSITE-ProRule" id="PRU00433"/>
    </source>
</evidence>
<accession>A0A347UF33</accession>
<dbReference type="PANTHER" id="PTHR33751">
    <property type="entry name" value="CBB3-TYPE CYTOCHROME C OXIDASE SUBUNIT FIXP"/>
    <property type="match status" value="1"/>
</dbReference>
<dbReference type="GO" id="GO:0046872">
    <property type="term" value="F:metal ion binding"/>
    <property type="evidence" value="ECO:0007669"/>
    <property type="project" value="UniProtKB-KW"/>
</dbReference>
<dbReference type="RefSeq" id="WP_118942118.1">
    <property type="nucleotide sequence ID" value="NZ_CP032125.1"/>
</dbReference>
<dbReference type="SUPFAM" id="SSF46626">
    <property type="entry name" value="Cytochrome c"/>
    <property type="match status" value="1"/>
</dbReference>
<evidence type="ECO:0000256" key="3">
    <source>
        <dbReference type="ARBA" id="ARBA00023004"/>
    </source>
</evidence>
<feature type="domain" description="Cytochrome c" evidence="5">
    <location>
        <begin position="55"/>
        <end position="141"/>
    </location>
</feature>
<evidence type="ECO:0000313" key="6">
    <source>
        <dbReference type="EMBL" id="AXX97461.1"/>
    </source>
</evidence>
<protein>
    <submittedName>
        <fullName evidence="6">Cytochrome c</fullName>
    </submittedName>
</protein>
<name>A0A347UF33_9RHOB</name>
<dbReference type="PANTHER" id="PTHR33751:SF1">
    <property type="entry name" value="CBB3-TYPE CYTOCHROME C OXIDASE SUBUNIT FIXP"/>
    <property type="match status" value="1"/>
</dbReference>
<dbReference type="Pfam" id="PF00034">
    <property type="entry name" value="Cytochrom_C"/>
    <property type="match status" value="1"/>
</dbReference>
<gene>
    <name evidence="6" type="ORF">BAR1_05630</name>
</gene>